<dbReference type="EC" id="3.8.1.5" evidence="2"/>
<dbReference type="PRINTS" id="PR00412">
    <property type="entry name" value="EPOXHYDRLASE"/>
</dbReference>
<dbReference type="PANTHER" id="PTHR43798">
    <property type="entry name" value="MONOACYLGLYCEROL LIPASE"/>
    <property type="match status" value="1"/>
</dbReference>
<dbReference type="PANTHER" id="PTHR43798:SF24">
    <property type="entry name" value="CIS-3-ALKYL-4-ALKYLOXETAN-2-ONE DECARBOXYLASE"/>
    <property type="match status" value="1"/>
</dbReference>
<dbReference type="GO" id="GO:0018786">
    <property type="term" value="F:haloalkane dehalogenase activity"/>
    <property type="evidence" value="ECO:0007669"/>
    <property type="project" value="UniProtKB-EC"/>
</dbReference>
<feature type="domain" description="AB hydrolase-1" evidence="1">
    <location>
        <begin position="36"/>
        <end position="248"/>
    </location>
</feature>
<evidence type="ECO:0000259" key="1">
    <source>
        <dbReference type="Pfam" id="PF00561"/>
    </source>
</evidence>
<keyword evidence="2" id="KW-0378">Hydrolase</keyword>
<reference evidence="2 3" key="1">
    <citation type="submission" date="2019-12" db="EMBL/GenBank/DDBJ databases">
        <title>Paenibacillus sp. nov. sp. isolated from soil.</title>
        <authorList>
            <person name="Kim J."/>
            <person name="Jeong S.E."/>
            <person name="Jung H.S."/>
            <person name="Jeon C.O."/>
        </authorList>
    </citation>
    <scope>NUCLEOTIDE SEQUENCE [LARGE SCALE GENOMIC DNA]</scope>
    <source>
        <strain evidence="2 3">5J-6</strain>
    </source>
</reference>
<dbReference type="InterPro" id="IPR050266">
    <property type="entry name" value="AB_hydrolase_sf"/>
</dbReference>
<dbReference type="SUPFAM" id="SSF53474">
    <property type="entry name" value="alpha/beta-Hydrolases"/>
    <property type="match status" value="1"/>
</dbReference>
<dbReference type="GO" id="GO:0016020">
    <property type="term" value="C:membrane"/>
    <property type="evidence" value="ECO:0007669"/>
    <property type="project" value="TreeGrafter"/>
</dbReference>
<keyword evidence="3" id="KW-1185">Reference proteome</keyword>
<evidence type="ECO:0000313" key="3">
    <source>
        <dbReference type="Proteomes" id="UP000481087"/>
    </source>
</evidence>
<dbReference type="InterPro" id="IPR000073">
    <property type="entry name" value="AB_hydrolase_1"/>
</dbReference>
<dbReference type="NCBIfam" id="NF002938">
    <property type="entry name" value="PRK03592.1"/>
    <property type="match status" value="1"/>
</dbReference>
<evidence type="ECO:0000313" key="2">
    <source>
        <dbReference type="EMBL" id="MZQ80898.1"/>
    </source>
</evidence>
<comment type="caution">
    <text evidence="2">The sequence shown here is derived from an EMBL/GenBank/DDBJ whole genome shotgun (WGS) entry which is preliminary data.</text>
</comment>
<dbReference type="AlphaFoldDB" id="A0A6L8US81"/>
<dbReference type="Gene3D" id="3.40.50.1820">
    <property type="entry name" value="alpha/beta hydrolase"/>
    <property type="match status" value="1"/>
</dbReference>
<dbReference type="EMBL" id="WTUZ01000005">
    <property type="protein sequence ID" value="MZQ80898.1"/>
    <property type="molecule type" value="Genomic_DNA"/>
</dbReference>
<dbReference type="InterPro" id="IPR029058">
    <property type="entry name" value="AB_hydrolase_fold"/>
</dbReference>
<dbReference type="Pfam" id="PF00561">
    <property type="entry name" value="Abhydrolase_1"/>
    <property type="match status" value="1"/>
</dbReference>
<sequence length="302" mass="34870">MSNHVNLPIGINYPFESRFLEVNGQQLHYIDQGSGNPILFLHGNPTWSYMWRNIIPYLQQSARCIAVDLIGMGRSDKPDIGYTFLEHVDYISQFIEKLGLTNFVLVGHDWGMAIGLQYAMNHPDQVKAVAMIEPQALYPCPSWTAFTPAEAKELFQTLRDPELGWPLMRDKSVFVEGMPTIIMNRTLTADEHEHYREPFKNHDKRKPMWVFPNQIPIEGKPSEVVQAVLLRNTWFTETSIPKILFYAAPGCTIREPQISWCKSNLQNLTTFDIGKGYHHLVEENPHDIGQELQRWYQQVSQV</sequence>
<organism evidence="2 3">
    <name type="scientific">Paenibacillus silvestris</name>
    <dbReference type="NCBI Taxonomy" id="2606219"/>
    <lineage>
        <taxon>Bacteria</taxon>
        <taxon>Bacillati</taxon>
        <taxon>Bacillota</taxon>
        <taxon>Bacilli</taxon>
        <taxon>Bacillales</taxon>
        <taxon>Paenibacillaceae</taxon>
        <taxon>Paenibacillus</taxon>
    </lineage>
</organism>
<dbReference type="PRINTS" id="PR00111">
    <property type="entry name" value="ABHYDROLASE"/>
</dbReference>
<proteinExistence type="predicted"/>
<dbReference type="RefSeq" id="WP_161405209.1">
    <property type="nucleotide sequence ID" value="NZ_WTUZ01000005.1"/>
</dbReference>
<dbReference type="Proteomes" id="UP000481087">
    <property type="component" value="Unassembled WGS sequence"/>
</dbReference>
<accession>A0A6L8US81</accession>
<protein>
    <submittedName>
        <fullName evidence="2">Haloalkane dehalogenase</fullName>
        <ecNumber evidence="2">3.8.1.5</ecNumber>
    </submittedName>
</protein>
<dbReference type="InterPro" id="IPR000639">
    <property type="entry name" value="Epox_hydrolase-like"/>
</dbReference>
<gene>
    <name evidence="2" type="ORF">GQF01_01930</name>
</gene>
<name>A0A6L8US81_9BACL</name>